<dbReference type="GO" id="GO:0000978">
    <property type="term" value="F:RNA polymerase II cis-regulatory region sequence-specific DNA binding"/>
    <property type="evidence" value="ECO:0007669"/>
    <property type="project" value="TreeGrafter"/>
</dbReference>
<keyword evidence="2" id="KW-0479">Metal-binding</keyword>
<evidence type="ECO:0000313" key="13">
    <source>
        <dbReference type="Proteomes" id="UP000472276"/>
    </source>
</evidence>
<evidence type="ECO:0000256" key="1">
    <source>
        <dbReference type="ARBA" id="ARBA00004123"/>
    </source>
</evidence>
<dbReference type="SUPFAM" id="SSF57667">
    <property type="entry name" value="beta-beta-alpha zinc fingers"/>
    <property type="match status" value="3"/>
</dbReference>
<dbReference type="Gene3D" id="3.30.160.60">
    <property type="entry name" value="Classic Zinc Finger"/>
    <property type="match status" value="4"/>
</dbReference>
<dbReference type="SMART" id="SM00355">
    <property type="entry name" value="ZnF_C2H2"/>
    <property type="match status" value="4"/>
</dbReference>
<feature type="region of interest" description="Disordered" evidence="10">
    <location>
        <begin position="1"/>
        <end position="31"/>
    </location>
</feature>
<dbReference type="Ensembl" id="ENSOABT00000068441.1">
    <property type="protein sequence ID" value="ENSOABP00000060348.1"/>
    <property type="gene ID" value="ENSOABG00000036312.1"/>
</dbReference>
<evidence type="ECO:0000256" key="7">
    <source>
        <dbReference type="ARBA" id="ARBA00023163"/>
    </source>
</evidence>
<dbReference type="Proteomes" id="UP000472276">
    <property type="component" value="Unassembled WGS sequence"/>
</dbReference>
<dbReference type="InterPro" id="IPR013087">
    <property type="entry name" value="Znf_C2H2_type"/>
</dbReference>
<dbReference type="FunFam" id="3.30.160.60:FF:000100">
    <property type="entry name" value="Zinc finger 45-like"/>
    <property type="match status" value="1"/>
</dbReference>
<reference evidence="13" key="1">
    <citation type="submission" date="2020-03" db="EMBL/GenBank/DDBJ databases">
        <title>Evolution of repeat sequences and sex chromosomes of tilapia species revealed by chromosome-level genomes.</title>
        <authorList>
            <person name="Xu L."/>
            <person name="Tao W."/>
            <person name="Wang D."/>
            <person name="Zhou Q."/>
        </authorList>
    </citation>
    <scope>NUCLEOTIDE SEQUENCE [LARGE SCALE GENOMIC DNA]</scope>
    <source>
        <strain evidence="13">Israel</strain>
    </source>
</reference>
<dbReference type="GO" id="GO:0008270">
    <property type="term" value="F:zinc ion binding"/>
    <property type="evidence" value="ECO:0007669"/>
    <property type="project" value="UniProtKB-KW"/>
</dbReference>
<accession>A0AAZ1WXX2</accession>
<evidence type="ECO:0000256" key="2">
    <source>
        <dbReference type="ARBA" id="ARBA00022723"/>
    </source>
</evidence>
<organism evidence="12 13">
    <name type="scientific">Oreochromis aureus</name>
    <name type="common">Israeli tilapia</name>
    <name type="synonym">Chromis aureus</name>
    <dbReference type="NCBI Taxonomy" id="47969"/>
    <lineage>
        <taxon>Eukaryota</taxon>
        <taxon>Metazoa</taxon>
        <taxon>Chordata</taxon>
        <taxon>Craniata</taxon>
        <taxon>Vertebrata</taxon>
        <taxon>Euteleostomi</taxon>
        <taxon>Actinopterygii</taxon>
        <taxon>Neopterygii</taxon>
        <taxon>Teleostei</taxon>
        <taxon>Neoteleostei</taxon>
        <taxon>Acanthomorphata</taxon>
        <taxon>Ovalentaria</taxon>
        <taxon>Cichlomorphae</taxon>
        <taxon>Cichliformes</taxon>
        <taxon>Cichlidae</taxon>
        <taxon>African cichlids</taxon>
        <taxon>Pseudocrenilabrinae</taxon>
        <taxon>Oreochromini</taxon>
        <taxon>Oreochromis</taxon>
    </lineage>
</organism>
<comment type="subcellular location">
    <subcellularLocation>
        <location evidence="1">Nucleus</location>
    </subcellularLocation>
</comment>
<dbReference type="PANTHER" id="PTHR23226">
    <property type="entry name" value="ZINC FINGER AND SCAN DOMAIN-CONTAINING"/>
    <property type="match status" value="1"/>
</dbReference>
<feature type="domain" description="C2H2-type" evidence="11">
    <location>
        <begin position="120"/>
        <end position="147"/>
    </location>
</feature>
<sequence>MSSTQKDQHGAGGPSTQEADKPHRTHQQIHTRKRLFKCSYCEKQSDTDGSSSQLCPCFGGGKDFFCDFCGKMFSQQTSLKTHQRRHTRHKLNYCNKCGKGFPTPSTLKRHELIHSGVKKHLCDQCGSSFISISQLKRHKRVHTGEKPYKCTHCDKSFSHSGNRNLHEATHIKEEL</sequence>
<dbReference type="AlphaFoldDB" id="A0AAZ1WXX2"/>
<feature type="domain" description="C2H2-type" evidence="11">
    <location>
        <begin position="92"/>
        <end position="119"/>
    </location>
</feature>
<keyword evidence="7" id="KW-0804">Transcription</keyword>
<dbReference type="FunFam" id="3.30.160.60:FF:000624">
    <property type="entry name" value="zinc finger protein 697"/>
    <property type="match status" value="1"/>
</dbReference>
<gene>
    <name evidence="12" type="primary">LOC116333513</name>
</gene>
<proteinExistence type="predicted"/>
<name>A0AAZ1WXX2_OREAU</name>
<keyword evidence="6" id="KW-0805">Transcription regulation</keyword>
<dbReference type="PROSITE" id="PS00028">
    <property type="entry name" value="ZINC_FINGER_C2H2_1"/>
    <property type="match status" value="4"/>
</dbReference>
<keyword evidence="13" id="KW-1185">Reference proteome</keyword>
<evidence type="ECO:0000256" key="3">
    <source>
        <dbReference type="ARBA" id="ARBA00022737"/>
    </source>
</evidence>
<keyword evidence="5" id="KW-0862">Zinc</keyword>
<reference evidence="12" key="3">
    <citation type="submission" date="2025-09" db="UniProtKB">
        <authorList>
            <consortium name="Ensembl"/>
        </authorList>
    </citation>
    <scope>IDENTIFICATION</scope>
</reference>
<dbReference type="PANTHER" id="PTHR23226:SF377">
    <property type="entry name" value="ZINC FINGER AND SCAN DOMAIN-CONTAINING PROTEIN 20"/>
    <property type="match status" value="1"/>
</dbReference>
<evidence type="ECO:0000256" key="4">
    <source>
        <dbReference type="ARBA" id="ARBA00022771"/>
    </source>
</evidence>
<dbReference type="PROSITE" id="PS50157">
    <property type="entry name" value="ZINC_FINGER_C2H2_2"/>
    <property type="match status" value="4"/>
</dbReference>
<dbReference type="Pfam" id="PF00096">
    <property type="entry name" value="zf-C2H2"/>
    <property type="match status" value="4"/>
</dbReference>
<evidence type="ECO:0000256" key="10">
    <source>
        <dbReference type="SAM" id="MobiDB-lite"/>
    </source>
</evidence>
<evidence type="ECO:0000256" key="6">
    <source>
        <dbReference type="ARBA" id="ARBA00023015"/>
    </source>
</evidence>
<dbReference type="FunFam" id="3.30.160.60:FF:000301">
    <property type="entry name" value="Zinc finger protein 236"/>
    <property type="match status" value="1"/>
</dbReference>
<feature type="domain" description="C2H2-type" evidence="11">
    <location>
        <begin position="148"/>
        <end position="175"/>
    </location>
</feature>
<reference evidence="12" key="2">
    <citation type="submission" date="2025-08" db="UniProtKB">
        <authorList>
            <consortium name="Ensembl"/>
        </authorList>
    </citation>
    <scope>IDENTIFICATION</scope>
</reference>
<evidence type="ECO:0000256" key="5">
    <source>
        <dbReference type="ARBA" id="ARBA00022833"/>
    </source>
</evidence>
<keyword evidence="4 9" id="KW-0863">Zinc-finger</keyword>
<dbReference type="GO" id="GO:0005634">
    <property type="term" value="C:nucleus"/>
    <property type="evidence" value="ECO:0007669"/>
    <property type="project" value="UniProtKB-SubCell"/>
</dbReference>
<evidence type="ECO:0000256" key="9">
    <source>
        <dbReference type="PROSITE-ProRule" id="PRU00042"/>
    </source>
</evidence>
<feature type="domain" description="C2H2-type" evidence="11">
    <location>
        <begin position="64"/>
        <end position="91"/>
    </location>
</feature>
<evidence type="ECO:0000256" key="8">
    <source>
        <dbReference type="ARBA" id="ARBA00023242"/>
    </source>
</evidence>
<evidence type="ECO:0000259" key="11">
    <source>
        <dbReference type="PROSITE" id="PS50157"/>
    </source>
</evidence>
<keyword evidence="3" id="KW-0677">Repeat</keyword>
<protein>
    <recommendedName>
        <fullName evidence="11">C2H2-type domain-containing protein</fullName>
    </recommendedName>
</protein>
<dbReference type="GO" id="GO:0000981">
    <property type="term" value="F:DNA-binding transcription factor activity, RNA polymerase II-specific"/>
    <property type="evidence" value="ECO:0007669"/>
    <property type="project" value="TreeGrafter"/>
</dbReference>
<evidence type="ECO:0000313" key="12">
    <source>
        <dbReference type="Ensembl" id="ENSOABP00000060348.1"/>
    </source>
</evidence>
<keyword evidence="8" id="KW-0539">Nucleus</keyword>
<dbReference type="FunFam" id="3.30.160.60:FF:000012">
    <property type="entry name" value="RB-associated KRAB zinc finger protein-like"/>
    <property type="match status" value="1"/>
</dbReference>
<dbReference type="InterPro" id="IPR036236">
    <property type="entry name" value="Znf_C2H2_sf"/>
</dbReference>